<dbReference type="InterPro" id="IPR058533">
    <property type="entry name" value="Cation_efflux_TM"/>
</dbReference>
<evidence type="ECO:0000256" key="5">
    <source>
        <dbReference type="ARBA" id="ARBA00022989"/>
    </source>
</evidence>
<proteinExistence type="inferred from homology"/>
<name>A0A9D9DG82_9BACL</name>
<feature type="transmembrane region" description="Helical" evidence="7">
    <location>
        <begin position="170"/>
        <end position="187"/>
    </location>
</feature>
<dbReference type="InterPro" id="IPR027470">
    <property type="entry name" value="Cation_efflux_CTD"/>
</dbReference>
<dbReference type="NCBIfam" id="TIGR01297">
    <property type="entry name" value="CDF"/>
    <property type="match status" value="1"/>
</dbReference>
<evidence type="ECO:0000256" key="1">
    <source>
        <dbReference type="ARBA" id="ARBA00004141"/>
    </source>
</evidence>
<dbReference type="GO" id="GO:0008324">
    <property type="term" value="F:monoatomic cation transmembrane transporter activity"/>
    <property type="evidence" value="ECO:0007669"/>
    <property type="project" value="InterPro"/>
</dbReference>
<dbReference type="Gene3D" id="1.20.1510.10">
    <property type="entry name" value="Cation efflux protein transmembrane domain"/>
    <property type="match status" value="1"/>
</dbReference>
<keyword evidence="6 7" id="KW-0472">Membrane</keyword>
<reference evidence="10" key="1">
    <citation type="submission" date="2020-10" db="EMBL/GenBank/DDBJ databases">
        <authorList>
            <person name="Gilroy R."/>
        </authorList>
    </citation>
    <scope>NUCLEOTIDE SEQUENCE</scope>
    <source>
        <strain evidence="10">11159</strain>
    </source>
</reference>
<feature type="domain" description="Cation efflux protein cytoplasmic" evidence="9">
    <location>
        <begin position="226"/>
        <end position="303"/>
    </location>
</feature>
<keyword evidence="3" id="KW-0813">Transport</keyword>
<dbReference type="InterPro" id="IPR036837">
    <property type="entry name" value="Cation_efflux_CTD_sf"/>
</dbReference>
<reference evidence="10" key="2">
    <citation type="journal article" date="2021" name="PeerJ">
        <title>Extensive microbial diversity within the chicken gut microbiome revealed by metagenomics and culture.</title>
        <authorList>
            <person name="Gilroy R."/>
            <person name="Ravi A."/>
            <person name="Getino M."/>
            <person name="Pursley I."/>
            <person name="Horton D.L."/>
            <person name="Alikhan N.F."/>
            <person name="Baker D."/>
            <person name="Gharbi K."/>
            <person name="Hall N."/>
            <person name="Watson M."/>
            <person name="Adriaenssens E.M."/>
            <person name="Foster-Nyarko E."/>
            <person name="Jarju S."/>
            <person name="Secka A."/>
            <person name="Antonio M."/>
            <person name="Oren A."/>
            <person name="Chaudhuri R.R."/>
            <person name="La Ragione R."/>
            <person name="Hildebrand F."/>
            <person name="Pallen M.J."/>
        </authorList>
    </citation>
    <scope>NUCLEOTIDE SEQUENCE</scope>
    <source>
        <strain evidence="10">11159</strain>
    </source>
</reference>
<dbReference type="Pfam" id="PF16916">
    <property type="entry name" value="ZT_dimer"/>
    <property type="match status" value="1"/>
</dbReference>
<dbReference type="PANTHER" id="PTHR43840">
    <property type="entry name" value="MITOCHONDRIAL METAL TRANSPORTER 1-RELATED"/>
    <property type="match status" value="1"/>
</dbReference>
<keyword evidence="5 7" id="KW-1133">Transmembrane helix</keyword>
<dbReference type="PANTHER" id="PTHR43840:SF15">
    <property type="entry name" value="MITOCHONDRIAL METAL TRANSPORTER 1-RELATED"/>
    <property type="match status" value="1"/>
</dbReference>
<dbReference type="Proteomes" id="UP000823613">
    <property type="component" value="Unassembled WGS sequence"/>
</dbReference>
<dbReference type="EMBL" id="JADIMY010000010">
    <property type="protein sequence ID" value="MBO8427037.1"/>
    <property type="molecule type" value="Genomic_DNA"/>
</dbReference>
<dbReference type="Pfam" id="PF01545">
    <property type="entry name" value="Cation_efflux"/>
    <property type="match status" value="1"/>
</dbReference>
<dbReference type="InterPro" id="IPR050291">
    <property type="entry name" value="CDF_Transporter"/>
</dbReference>
<evidence type="ECO:0000256" key="2">
    <source>
        <dbReference type="ARBA" id="ARBA00008114"/>
    </source>
</evidence>
<gene>
    <name evidence="10" type="ORF">IAC58_00535</name>
</gene>
<dbReference type="GO" id="GO:0016020">
    <property type="term" value="C:membrane"/>
    <property type="evidence" value="ECO:0007669"/>
    <property type="project" value="UniProtKB-SubCell"/>
</dbReference>
<evidence type="ECO:0000259" key="8">
    <source>
        <dbReference type="Pfam" id="PF01545"/>
    </source>
</evidence>
<evidence type="ECO:0000256" key="4">
    <source>
        <dbReference type="ARBA" id="ARBA00022692"/>
    </source>
</evidence>
<comment type="caution">
    <text evidence="10">The sequence shown here is derived from an EMBL/GenBank/DDBJ whole genome shotgun (WGS) entry which is preliminary data.</text>
</comment>
<comment type="similarity">
    <text evidence="2">Belongs to the cation diffusion facilitator (CDF) transporter (TC 2.A.4) family.</text>
</comment>
<organism evidence="10 11">
    <name type="scientific">Candidatus Onthovivens merdipullorum</name>
    <dbReference type="NCBI Taxonomy" id="2840889"/>
    <lineage>
        <taxon>Bacteria</taxon>
        <taxon>Bacillati</taxon>
        <taxon>Bacillota</taxon>
        <taxon>Bacilli</taxon>
        <taxon>Bacillales</taxon>
        <taxon>Candidatus Onthovivens</taxon>
    </lineage>
</organism>
<evidence type="ECO:0000313" key="10">
    <source>
        <dbReference type="EMBL" id="MBO8427037.1"/>
    </source>
</evidence>
<evidence type="ECO:0000256" key="6">
    <source>
        <dbReference type="ARBA" id="ARBA00023136"/>
    </source>
</evidence>
<dbReference type="SUPFAM" id="SSF160240">
    <property type="entry name" value="Cation efflux protein cytoplasmic domain-like"/>
    <property type="match status" value="1"/>
</dbReference>
<accession>A0A9D9DG82</accession>
<feature type="transmembrane region" description="Helical" evidence="7">
    <location>
        <begin position="21"/>
        <end position="41"/>
    </location>
</feature>
<keyword evidence="4 7" id="KW-0812">Transmembrane</keyword>
<dbReference type="InterPro" id="IPR002524">
    <property type="entry name" value="Cation_efflux"/>
</dbReference>
<feature type="transmembrane region" description="Helical" evidence="7">
    <location>
        <begin position="126"/>
        <end position="149"/>
    </location>
</feature>
<feature type="transmembrane region" description="Helical" evidence="7">
    <location>
        <begin position="85"/>
        <end position="106"/>
    </location>
</feature>
<feature type="transmembrane region" description="Helical" evidence="7">
    <location>
        <begin position="193"/>
        <end position="215"/>
    </location>
</feature>
<sequence length="312" mass="34689">MEKIIGEEYFKRVKKICVIEMITNYFLTLIKFIGGIISGSSALISDGVNSLGDIVTSTIALISSKASSKKADDTHNFGHAKIESLISLIFSVVLICLSVFLSYNSILSLINKDYLINESNDTNSSITIGLILVIVALITKFILFLLTYINGKKTKSPILKAQAIDHLSDSLSTVISLITMIVLFFVSNDNIKIIDPIASIIINVLIIIGSSKILIENSSLLLDKSLPKKEQEEIYNFISNIKGVNHIDALRTRMVSNRIFIEVEISTDGNLSLYEAHKISENIREEVLNKFIDVKHILVHVNPLEHLNENDL</sequence>
<evidence type="ECO:0000313" key="11">
    <source>
        <dbReference type="Proteomes" id="UP000823613"/>
    </source>
</evidence>
<dbReference type="InterPro" id="IPR027469">
    <property type="entry name" value="Cation_efflux_TMD_sf"/>
</dbReference>
<dbReference type="SUPFAM" id="SSF161111">
    <property type="entry name" value="Cation efflux protein transmembrane domain-like"/>
    <property type="match status" value="1"/>
</dbReference>
<feature type="domain" description="Cation efflux protein transmembrane" evidence="8">
    <location>
        <begin position="21"/>
        <end position="222"/>
    </location>
</feature>
<evidence type="ECO:0000259" key="9">
    <source>
        <dbReference type="Pfam" id="PF16916"/>
    </source>
</evidence>
<dbReference type="Gene3D" id="3.30.70.1350">
    <property type="entry name" value="Cation efflux protein, cytoplasmic domain"/>
    <property type="match status" value="1"/>
</dbReference>
<evidence type="ECO:0000256" key="3">
    <source>
        <dbReference type="ARBA" id="ARBA00022448"/>
    </source>
</evidence>
<dbReference type="AlphaFoldDB" id="A0A9D9DG82"/>
<protein>
    <submittedName>
        <fullName evidence="10">Cation transporter</fullName>
    </submittedName>
</protein>
<evidence type="ECO:0000256" key="7">
    <source>
        <dbReference type="SAM" id="Phobius"/>
    </source>
</evidence>
<comment type="subcellular location">
    <subcellularLocation>
        <location evidence="1">Membrane</location>
        <topology evidence="1">Multi-pass membrane protein</topology>
    </subcellularLocation>
</comment>